<evidence type="ECO:0000313" key="2">
    <source>
        <dbReference type="EMBL" id="RKF37715.1"/>
    </source>
</evidence>
<dbReference type="RefSeq" id="WP_183043909.1">
    <property type="nucleotide sequence ID" value="NZ_MCAQ01000009.1"/>
</dbReference>
<gene>
    <name evidence="2" type="ORF">BCY89_27380</name>
</gene>
<accession>A0A420FXR5</accession>
<reference evidence="2 3" key="1">
    <citation type="submission" date="2016-07" db="EMBL/GenBank/DDBJ databases">
        <title>Genome analysis of Sphingobacterium siyangense T12B17.</title>
        <authorList>
            <person name="Xu D."/>
            <person name="Su Y."/>
            <person name="Zheng S."/>
        </authorList>
    </citation>
    <scope>NUCLEOTIDE SEQUENCE [LARGE SCALE GENOMIC DNA]</scope>
    <source>
        <strain evidence="2 3">T12B17</strain>
    </source>
</reference>
<organism evidence="2 3">
    <name type="scientific">Sphingobacterium siyangense</name>
    <dbReference type="NCBI Taxonomy" id="459529"/>
    <lineage>
        <taxon>Bacteria</taxon>
        <taxon>Pseudomonadati</taxon>
        <taxon>Bacteroidota</taxon>
        <taxon>Sphingobacteriia</taxon>
        <taxon>Sphingobacteriales</taxon>
        <taxon>Sphingobacteriaceae</taxon>
        <taxon>Sphingobacterium</taxon>
    </lineage>
</organism>
<protein>
    <submittedName>
        <fullName evidence="2">Uncharacterized protein</fullName>
    </submittedName>
</protein>
<dbReference type="AlphaFoldDB" id="A0A420FXR5"/>
<evidence type="ECO:0000313" key="3">
    <source>
        <dbReference type="Proteomes" id="UP000286402"/>
    </source>
</evidence>
<dbReference type="Proteomes" id="UP000286402">
    <property type="component" value="Unassembled WGS sequence"/>
</dbReference>
<evidence type="ECO:0000256" key="1">
    <source>
        <dbReference type="SAM" id="MobiDB-lite"/>
    </source>
</evidence>
<keyword evidence="3" id="KW-1185">Reference proteome</keyword>
<comment type="caution">
    <text evidence="2">The sequence shown here is derived from an EMBL/GenBank/DDBJ whole genome shotgun (WGS) entry which is preliminary data.</text>
</comment>
<dbReference type="EMBL" id="MCAQ01000009">
    <property type="protein sequence ID" value="RKF37715.1"/>
    <property type="molecule type" value="Genomic_DNA"/>
</dbReference>
<proteinExistence type="predicted"/>
<feature type="region of interest" description="Disordered" evidence="1">
    <location>
        <begin position="1"/>
        <end position="60"/>
    </location>
</feature>
<sequence>MTLMVGASIASCSKDEETESESGEVIETGTAIKISSTSKSRTVDGCQDTGADDEDLVPNSSASGVAYELTGSTTSGSFKIYSDKKFKVTLNGVSITFIVLADGTENKLTDAATYATSTEDQKAQFSVRGN</sequence>
<name>A0A420FXR5_9SPHI</name>